<gene>
    <name evidence="1" type="ORF">XM53_14450</name>
</gene>
<organism evidence="1 2">
    <name type="scientific">Roseovarius atlanticus</name>
    <dbReference type="NCBI Taxonomy" id="1641875"/>
    <lineage>
        <taxon>Bacteria</taxon>
        <taxon>Pseudomonadati</taxon>
        <taxon>Pseudomonadota</taxon>
        <taxon>Alphaproteobacteria</taxon>
        <taxon>Rhodobacterales</taxon>
        <taxon>Roseobacteraceae</taxon>
        <taxon>Roseovarius</taxon>
    </lineage>
</organism>
<keyword evidence="2" id="KW-1185">Reference proteome</keyword>
<evidence type="ECO:0000313" key="1">
    <source>
        <dbReference type="EMBL" id="KRS11884.1"/>
    </source>
</evidence>
<accession>A0A0T5NST2</accession>
<dbReference type="AlphaFoldDB" id="A0A0T5NST2"/>
<sequence>MQALVGIPRDHVLQLGDYVALAPKLFKHAQALPEKLEVVYLLQAIVDCSQGRIPVSISDQVVDQDLARNCQCWITGQQSTRAIDRSSGLCAVFCEQSTTVIETYAQREKQRIGRSKPFGNREMTRRFIPIAKLCCQAGQRTTTGKMLGVLFDQTEVLCIGFFEMASTLLRFGIGKLRASMRLVEFEDVSELDKRSVDIPFFQKGQPFLKMLFSPLFGRVASCEIKGQCHHRPEGHHALEHIRFPVSSFVSGVVPFLTAPSV</sequence>
<evidence type="ECO:0000313" key="2">
    <source>
        <dbReference type="Proteomes" id="UP000051295"/>
    </source>
</evidence>
<name>A0A0T5NST2_9RHOB</name>
<dbReference type="Proteomes" id="UP000051295">
    <property type="component" value="Unassembled WGS sequence"/>
</dbReference>
<dbReference type="EMBL" id="LAXJ01000016">
    <property type="protein sequence ID" value="KRS11884.1"/>
    <property type="molecule type" value="Genomic_DNA"/>
</dbReference>
<protein>
    <submittedName>
        <fullName evidence="1">Uncharacterized protein</fullName>
    </submittedName>
</protein>
<proteinExistence type="predicted"/>
<reference evidence="1 2" key="1">
    <citation type="submission" date="2015-04" db="EMBL/GenBank/DDBJ databases">
        <title>The draft genome sequence of Roseovarius sp.R12b.</title>
        <authorList>
            <person name="Li G."/>
            <person name="Lai Q."/>
            <person name="Shao Z."/>
            <person name="Yan P."/>
        </authorList>
    </citation>
    <scope>NUCLEOTIDE SEQUENCE [LARGE SCALE GENOMIC DNA]</scope>
    <source>
        <strain evidence="1 2">R12B</strain>
    </source>
</reference>
<comment type="caution">
    <text evidence="1">The sequence shown here is derived from an EMBL/GenBank/DDBJ whole genome shotgun (WGS) entry which is preliminary data.</text>
</comment>